<dbReference type="AlphaFoldDB" id="A0A0C5BF20"/>
<gene>
    <name evidence="1" type="ORF">pBPS120</name>
</gene>
<sequence>MTPTRDAAALYVVRQAFVHWRRNCDDEIGDATAIDTLIDAIDAALDLADAGGAVQWHQAVARVNADLLAVILSTNRMDLQDFANEHAWYLADHGVIP</sequence>
<dbReference type="RefSeq" id="WP_058034889.1">
    <property type="nucleotide sequence ID" value="NZ_KF418775.1"/>
</dbReference>
<proteinExistence type="predicted"/>
<geneLocation type="plasmid" evidence="1">
    <name>pBPSE01</name>
</geneLocation>
<protein>
    <submittedName>
        <fullName evidence="1">Uncharacterized protein</fullName>
    </submittedName>
</protein>
<evidence type="ECO:0000313" key="1">
    <source>
        <dbReference type="EMBL" id="AJL35003.1"/>
    </source>
</evidence>
<reference evidence="1" key="1">
    <citation type="submission" date="2013-07" db="EMBL/GenBank/DDBJ databases">
        <title>Complete sequence of a native Burkholderia pseudomallei plasmid.</title>
        <authorList>
            <person name="Stone J.K."/>
            <person name="Bollig M.C."/>
            <person name="Gibbons H.S."/>
            <person name="Mayo M."/>
            <person name="Currie B.J."/>
            <person name="Keim P."/>
            <person name="Tuanyok A."/>
        </authorList>
    </citation>
    <scope>NUCLEOTIDE SEQUENCE</scope>
    <source>
        <strain evidence="1">MSHR1950</strain>
        <plasmid evidence="1">pBPSE01</plasmid>
    </source>
</reference>
<keyword evidence="1" id="KW-0614">Plasmid</keyword>
<accession>A0A0C5BF20</accession>
<dbReference type="EMBL" id="KF418775">
    <property type="protein sequence ID" value="AJL35003.1"/>
    <property type="molecule type" value="Genomic_DNA"/>
</dbReference>
<name>A0A0C5BF20_BURPE</name>
<organism evidence="1">
    <name type="scientific">Burkholderia pseudomallei</name>
    <name type="common">Pseudomonas pseudomallei</name>
    <dbReference type="NCBI Taxonomy" id="28450"/>
    <lineage>
        <taxon>Bacteria</taxon>
        <taxon>Pseudomonadati</taxon>
        <taxon>Pseudomonadota</taxon>
        <taxon>Betaproteobacteria</taxon>
        <taxon>Burkholderiales</taxon>
        <taxon>Burkholderiaceae</taxon>
        <taxon>Burkholderia</taxon>
        <taxon>pseudomallei group</taxon>
    </lineage>
</organism>